<accession>A0A1M4TYE3</accession>
<protein>
    <submittedName>
        <fullName evidence="1">Uncharacterized protein</fullName>
    </submittedName>
</protein>
<evidence type="ECO:0000313" key="1">
    <source>
        <dbReference type="EMBL" id="SHE49373.1"/>
    </source>
</evidence>
<reference evidence="2" key="1">
    <citation type="submission" date="2016-11" db="EMBL/GenBank/DDBJ databases">
        <authorList>
            <person name="Varghese N."/>
            <person name="Submissions S."/>
        </authorList>
    </citation>
    <scope>NUCLEOTIDE SEQUENCE [LARGE SCALE GENOMIC DNA]</scope>
    <source>
        <strain evidence="2">DSM 29326</strain>
    </source>
</reference>
<keyword evidence="2" id="KW-1185">Reference proteome</keyword>
<evidence type="ECO:0000313" key="2">
    <source>
        <dbReference type="Proteomes" id="UP000183987"/>
    </source>
</evidence>
<dbReference type="Proteomes" id="UP000183987">
    <property type="component" value="Unassembled WGS sequence"/>
</dbReference>
<sequence>MTAHPNLSVPVSRGAAPVGQMDELPRLEAIAIMFLRMWCDGGANRQRMAGDLALALGQDDAATASGLFDDLMRLTLSCARRPLMRHGVPCQCFGGDECAFANMLAAATTGDREEAMLFSAILITGQAAWPAIALAQDLSPFLLRFARATQGQGADLPGQTHTVHSGTRH</sequence>
<proteinExistence type="predicted"/>
<dbReference type="OrthoDB" id="7874397at2"/>
<dbReference type="RefSeq" id="WP_072855618.1">
    <property type="nucleotide sequence ID" value="NZ_FQUE01000001.1"/>
</dbReference>
<dbReference type="STRING" id="366533.SAMN05444339_101528"/>
<dbReference type="AlphaFoldDB" id="A0A1M4TYE3"/>
<gene>
    <name evidence="1" type="ORF">SAMN05444339_101528</name>
</gene>
<organism evidence="1 2">
    <name type="scientific">Loktanella atrilutea</name>
    <dbReference type="NCBI Taxonomy" id="366533"/>
    <lineage>
        <taxon>Bacteria</taxon>
        <taxon>Pseudomonadati</taxon>
        <taxon>Pseudomonadota</taxon>
        <taxon>Alphaproteobacteria</taxon>
        <taxon>Rhodobacterales</taxon>
        <taxon>Roseobacteraceae</taxon>
        <taxon>Loktanella</taxon>
    </lineage>
</organism>
<dbReference type="EMBL" id="FQUE01000001">
    <property type="protein sequence ID" value="SHE49373.1"/>
    <property type="molecule type" value="Genomic_DNA"/>
</dbReference>
<name>A0A1M4TYE3_LOKAT</name>